<accession>A0A7C0XCF2</accession>
<evidence type="ECO:0000256" key="1">
    <source>
        <dbReference type="SAM" id="Phobius"/>
    </source>
</evidence>
<organism evidence="2">
    <name type="scientific">candidate division WOR-3 bacterium</name>
    <dbReference type="NCBI Taxonomy" id="2052148"/>
    <lineage>
        <taxon>Bacteria</taxon>
        <taxon>Bacteria division WOR-3</taxon>
    </lineage>
</organism>
<evidence type="ECO:0000313" key="2">
    <source>
        <dbReference type="EMBL" id="HDM89917.1"/>
    </source>
</evidence>
<feature type="transmembrane region" description="Helical" evidence="1">
    <location>
        <begin position="68"/>
        <end position="88"/>
    </location>
</feature>
<reference evidence="2" key="1">
    <citation type="journal article" date="2020" name="mSystems">
        <title>Genome- and Community-Level Interaction Insights into Carbon Utilization and Element Cycling Functions of Hydrothermarchaeota in Hydrothermal Sediment.</title>
        <authorList>
            <person name="Zhou Z."/>
            <person name="Liu Y."/>
            <person name="Xu W."/>
            <person name="Pan J."/>
            <person name="Luo Z.H."/>
            <person name="Li M."/>
        </authorList>
    </citation>
    <scope>NUCLEOTIDE SEQUENCE [LARGE SCALE GENOMIC DNA]</scope>
    <source>
        <strain evidence="2">HyVt-237</strain>
    </source>
</reference>
<feature type="transmembrane region" description="Helical" evidence="1">
    <location>
        <begin position="193"/>
        <end position="210"/>
    </location>
</feature>
<feature type="transmembrane region" description="Helical" evidence="1">
    <location>
        <begin position="38"/>
        <end position="56"/>
    </location>
</feature>
<sequence>MRREVPLFITFISGILLVIALFIPHKPFGNLEQRFNDWYIIVSGFTMILGIDSLLLHHWNNFKRKREGWIYSIALMLAFFITLIWGFYSGIKVGSPFKPNASFLKYFYTFVFVPLQATMFSLLAFFIASAAYRAFRARTFDATLLLTAAALVMLGRVPEGNRASVYLFGIALLIAAIVLLLEAKERVSTFEKLLHYLGAAVAIVLIYVQYR</sequence>
<dbReference type="AlphaFoldDB" id="A0A7C0XCF2"/>
<feature type="transmembrane region" description="Helical" evidence="1">
    <location>
        <begin position="108"/>
        <end position="132"/>
    </location>
</feature>
<feature type="non-terminal residue" evidence="2">
    <location>
        <position position="211"/>
    </location>
</feature>
<dbReference type="EMBL" id="DRBW01000066">
    <property type="protein sequence ID" value="HDM89917.1"/>
    <property type="molecule type" value="Genomic_DNA"/>
</dbReference>
<feature type="transmembrane region" description="Helical" evidence="1">
    <location>
        <begin position="7"/>
        <end position="26"/>
    </location>
</feature>
<keyword evidence="1" id="KW-1133">Transmembrane helix</keyword>
<protein>
    <submittedName>
        <fullName evidence="2">Uncharacterized protein</fullName>
    </submittedName>
</protein>
<keyword evidence="1" id="KW-0812">Transmembrane</keyword>
<name>A0A7C0XCF2_UNCW3</name>
<comment type="caution">
    <text evidence="2">The sequence shown here is derived from an EMBL/GenBank/DDBJ whole genome shotgun (WGS) entry which is preliminary data.</text>
</comment>
<feature type="transmembrane region" description="Helical" evidence="1">
    <location>
        <begin position="163"/>
        <end position="181"/>
    </location>
</feature>
<dbReference type="Proteomes" id="UP000885931">
    <property type="component" value="Unassembled WGS sequence"/>
</dbReference>
<keyword evidence="1" id="KW-0472">Membrane</keyword>
<proteinExistence type="predicted"/>
<feature type="transmembrane region" description="Helical" evidence="1">
    <location>
        <begin position="139"/>
        <end position="157"/>
    </location>
</feature>
<gene>
    <name evidence="2" type="ORF">ENG67_01775</name>
</gene>